<dbReference type="GO" id="GO:0031966">
    <property type="term" value="C:mitochondrial membrane"/>
    <property type="evidence" value="ECO:0007669"/>
    <property type="project" value="TreeGrafter"/>
</dbReference>
<evidence type="ECO:0000256" key="2">
    <source>
        <dbReference type="SAM" id="Phobius"/>
    </source>
</evidence>
<evidence type="ECO:0000313" key="4">
    <source>
        <dbReference type="Proteomes" id="UP000655588"/>
    </source>
</evidence>
<dbReference type="InterPro" id="IPR009724">
    <property type="entry name" value="TMEM70"/>
</dbReference>
<accession>A0A833WBW1</accession>
<comment type="caution">
    <text evidence="3">The sequence shown here is derived from an EMBL/GenBank/DDBJ whole genome shotgun (WGS) entry which is preliminary data.</text>
</comment>
<dbReference type="GO" id="GO:0033615">
    <property type="term" value="P:mitochondrial proton-transporting ATP synthase complex assembly"/>
    <property type="evidence" value="ECO:0007669"/>
    <property type="project" value="TreeGrafter"/>
</dbReference>
<keyword evidence="4" id="KW-1185">Reference proteome</keyword>
<comment type="similarity">
    <text evidence="1">Belongs to the TMEM70 family.</text>
</comment>
<sequence>MISLLRNCILNERRFFVQEVITFNQISTYCMYVYVIHLKTSCFVKRFKPCLQVKHFSDKCNETTEKNLIYVGSLASKVRNIKIFSLVTSLMSVTCQPFLYMKLLEEDNLANAGTIFALFNIITISTPLLVHLLAKRYAIELYHHPKEEKYSAKIFTFFCRQKEITFTKNDVIEPTTPRTGMFTTCIANGYPLLLDENQFLEPKHFNIIMKYNEPIDFEIEELNVTALNQPPTENKNVMIEDKNAKQK</sequence>
<feature type="transmembrane region" description="Helical" evidence="2">
    <location>
        <begin position="112"/>
        <end position="134"/>
    </location>
</feature>
<evidence type="ECO:0000256" key="1">
    <source>
        <dbReference type="ARBA" id="ARBA00005280"/>
    </source>
</evidence>
<dbReference type="InterPro" id="IPR045325">
    <property type="entry name" value="TMEM70/TMEM186/TMEM223"/>
</dbReference>
<evidence type="ECO:0000313" key="3">
    <source>
        <dbReference type="EMBL" id="KAF3427243.1"/>
    </source>
</evidence>
<dbReference type="PANTHER" id="PTHR13281">
    <property type="entry name" value="TRANSMEMBRANE PROTEIN 70, MITOCHONDRIAL"/>
    <property type="match status" value="1"/>
</dbReference>
<gene>
    <name evidence="3" type="ORF">E2986_10367</name>
</gene>
<protein>
    <submittedName>
        <fullName evidence="3">Uncharacterized protein</fullName>
    </submittedName>
</protein>
<reference evidence="3" key="1">
    <citation type="submission" date="2019-11" db="EMBL/GenBank/DDBJ databases">
        <title>The nuclear and mitochondrial genomes of Frieseomelitta varia - a highly eusocial stingless bee (Meliponini) with a permanently sterile worker caste.</title>
        <authorList>
            <person name="Freitas F.C.P."/>
            <person name="Lourenco A.P."/>
            <person name="Nunes F.M.F."/>
            <person name="Paschoal A.R."/>
            <person name="Abreu F.C.P."/>
            <person name="Barbin F.O."/>
            <person name="Bataglia L."/>
            <person name="Cardoso-Junior C.A.M."/>
            <person name="Cervoni M.S."/>
            <person name="Silva S.R."/>
            <person name="Dalarmi F."/>
            <person name="Del Lama M.A."/>
            <person name="Depintor T.S."/>
            <person name="Ferreira K.M."/>
            <person name="Goria P.S."/>
            <person name="Jaskot M.C."/>
            <person name="Lago D.C."/>
            <person name="Luna-Lucena D."/>
            <person name="Moda L.M."/>
            <person name="Nascimento L."/>
            <person name="Pedrino M."/>
            <person name="Rabico F.O."/>
            <person name="Sanches F.C."/>
            <person name="Santos D.E."/>
            <person name="Santos C.G."/>
            <person name="Vieira J."/>
            <person name="Lopes T.F."/>
            <person name="Barchuk A.R."/>
            <person name="Hartfelder K."/>
            <person name="Simoes Z.L.P."/>
            <person name="Bitondi M.M.G."/>
            <person name="Pinheiro D.G."/>
        </authorList>
    </citation>
    <scope>NUCLEOTIDE SEQUENCE</scope>
    <source>
        <strain evidence="3">USP_RPSP 00005682</strain>
        <tissue evidence="3">Whole individual</tissue>
    </source>
</reference>
<proteinExistence type="inferred from homology"/>
<keyword evidence="2" id="KW-0812">Transmembrane</keyword>
<feature type="transmembrane region" description="Helical" evidence="2">
    <location>
        <begin position="83"/>
        <end position="100"/>
    </location>
</feature>
<dbReference type="PANTHER" id="PTHR13281:SF0">
    <property type="entry name" value="TRANSMEMBRANE PROTEIN 70, MITOCHONDRIAL"/>
    <property type="match status" value="1"/>
</dbReference>
<keyword evidence="2" id="KW-0472">Membrane</keyword>
<organism evidence="3 4">
    <name type="scientific">Frieseomelitta varia</name>
    <dbReference type="NCBI Taxonomy" id="561572"/>
    <lineage>
        <taxon>Eukaryota</taxon>
        <taxon>Metazoa</taxon>
        <taxon>Ecdysozoa</taxon>
        <taxon>Arthropoda</taxon>
        <taxon>Hexapoda</taxon>
        <taxon>Insecta</taxon>
        <taxon>Pterygota</taxon>
        <taxon>Neoptera</taxon>
        <taxon>Endopterygota</taxon>
        <taxon>Hymenoptera</taxon>
        <taxon>Apocrita</taxon>
        <taxon>Aculeata</taxon>
        <taxon>Apoidea</taxon>
        <taxon>Anthophila</taxon>
        <taxon>Apidae</taxon>
        <taxon>Frieseomelitta</taxon>
    </lineage>
</organism>
<dbReference type="AlphaFoldDB" id="A0A833WBW1"/>
<name>A0A833WBW1_9HYME</name>
<keyword evidence="2" id="KW-1133">Transmembrane helix</keyword>
<dbReference type="EMBL" id="WNWW01000265">
    <property type="protein sequence ID" value="KAF3427243.1"/>
    <property type="molecule type" value="Genomic_DNA"/>
</dbReference>
<dbReference type="Pfam" id="PF06979">
    <property type="entry name" value="TMEM70"/>
    <property type="match status" value="1"/>
</dbReference>
<dbReference type="Proteomes" id="UP000655588">
    <property type="component" value="Unassembled WGS sequence"/>
</dbReference>